<evidence type="ECO:0000313" key="1">
    <source>
        <dbReference type="EMBL" id="VWO94631.1"/>
    </source>
</evidence>
<accession>A0A5K1JS34</accession>
<protein>
    <submittedName>
        <fullName evidence="1">CULLIN_2 domain-containing protein</fullName>
    </submittedName>
</protein>
<organism evidence="1">
    <name type="scientific">Ganoderma boninense</name>
    <dbReference type="NCBI Taxonomy" id="34458"/>
    <lineage>
        <taxon>Eukaryota</taxon>
        <taxon>Fungi</taxon>
        <taxon>Dikarya</taxon>
        <taxon>Basidiomycota</taxon>
        <taxon>Agaricomycotina</taxon>
        <taxon>Agaricomycetes</taxon>
        <taxon>Polyporales</taxon>
        <taxon>Polyporaceae</taxon>
        <taxon>Ganoderma</taxon>
    </lineage>
</organism>
<dbReference type="AlphaFoldDB" id="A0A5K1JS34"/>
<sequence length="196" mass="22248">MEHSLPERHQRLPCIADKASDSLSIAVVLAGSPEPHAPDHWEIAVVTDESSRQCRVFRASDAATNWPTNGVPVPKWTSFAEDKMLDRSSYYQGGVRIGQIQRDDLKRLEEAICSDKLPPPKSITWVSEDWIMTVIRHLEAQGFPLVTAGLDDNHLHLRLTTDGWRARRRTAESHNRPPVFMPLSVDAIHSFFSDWF</sequence>
<dbReference type="EMBL" id="LR724103">
    <property type="protein sequence ID" value="VWO94631.1"/>
    <property type="molecule type" value="Genomic_DNA"/>
</dbReference>
<gene>
    <name evidence="1" type="primary">V6RAN7</name>
</gene>
<proteinExistence type="predicted"/>
<reference evidence="1" key="1">
    <citation type="submission" date="2019-10" db="EMBL/GenBank/DDBJ databases">
        <authorList>
            <person name="Nor Muhammad N."/>
        </authorList>
    </citation>
    <scope>NUCLEOTIDE SEQUENCE</scope>
</reference>
<name>A0A5K1JS34_9APHY</name>